<reference evidence="3 4" key="1">
    <citation type="journal article" date="2014" name="Agronomy (Basel)">
        <title>A Draft Genome Sequence for Ensete ventricosum, the Drought-Tolerant Tree Against Hunger.</title>
        <authorList>
            <person name="Harrison J."/>
            <person name="Moore K.A."/>
            <person name="Paszkiewicz K."/>
            <person name="Jones T."/>
            <person name="Grant M."/>
            <person name="Ambacheew D."/>
            <person name="Muzemil S."/>
            <person name="Studholme D.J."/>
        </authorList>
    </citation>
    <scope>NUCLEOTIDE SEQUENCE [LARGE SCALE GENOMIC DNA]</scope>
</reference>
<dbReference type="SUPFAM" id="SSF54631">
    <property type="entry name" value="CBS-domain pair"/>
    <property type="match status" value="1"/>
</dbReference>
<accession>A0A426Z206</accession>
<proteinExistence type="predicted"/>
<gene>
    <name evidence="3" type="ORF">B296_00030157</name>
</gene>
<dbReference type="EMBL" id="AMZH03008894">
    <property type="protein sequence ID" value="RRT58010.1"/>
    <property type="molecule type" value="Genomic_DNA"/>
</dbReference>
<dbReference type="InterPro" id="IPR046342">
    <property type="entry name" value="CBS_dom_sf"/>
</dbReference>
<dbReference type="PANTHER" id="PTHR43080">
    <property type="entry name" value="CBS DOMAIN-CONTAINING PROTEIN CBSX3, MITOCHONDRIAL"/>
    <property type="match status" value="1"/>
</dbReference>
<sequence length="222" mass="23649">MVDPYGRLLSVRSEWLIALRLDGVAQRCGAPFLVNASMCSFGCRGSQVIAFSPRSGLHELDCLLDLNVILPSVGAKNIFFSGGTTNPGVTFPTTVYDNRRSSKIKPSVFSAGDGRPQLDENPEGIISGESAACLHACARLLGSMTQFPPQHCFELHQVGPCSPLREVMSTAIVTATASQMLEEIDHHFEVVSGLPVVDGERRCIGVVSRSDGSRASSVGVGD</sequence>
<feature type="domain" description="CBS" evidence="2">
    <location>
        <begin position="165"/>
        <end position="211"/>
    </location>
</feature>
<evidence type="ECO:0000313" key="3">
    <source>
        <dbReference type="EMBL" id="RRT58010.1"/>
    </source>
</evidence>
<dbReference type="AlphaFoldDB" id="A0A426Z206"/>
<comment type="caution">
    <text evidence="3">The sequence shown here is derived from an EMBL/GenBank/DDBJ whole genome shotgun (WGS) entry which is preliminary data.</text>
</comment>
<dbReference type="PANTHER" id="PTHR43080:SF29">
    <property type="entry name" value="OS02G0818000 PROTEIN"/>
    <property type="match status" value="1"/>
</dbReference>
<dbReference type="Proteomes" id="UP000287651">
    <property type="component" value="Unassembled WGS sequence"/>
</dbReference>
<evidence type="ECO:0000313" key="4">
    <source>
        <dbReference type="Proteomes" id="UP000287651"/>
    </source>
</evidence>
<dbReference type="InterPro" id="IPR000644">
    <property type="entry name" value="CBS_dom"/>
</dbReference>
<evidence type="ECO:0000259" key="2">
    <source>
        <dbReference type="Pfam" id="PF00571"/>
    </source>
</evidence>
<keyword evidence="1" id="KW-0129">CBS domain</keyword>
<dbReference type="InterPro" id="IPR051257">
    <property type="entry name" value="Diverse_CBS-Domain"/>
</dbReference>
<name>A0A426Z206_ENSVE</name>
<evidence type="ECO:0000256" key="1">
    <source>
        <dbReference type="ARBA" id="ARBA00023122"/>
    </source>
</evidence>
<organism evidence="3 4">
    <name type="scientific">Ensete ventricosum</name>
    <name type="common">Abyssinian banana</name>
    <name type="synonym">Musa ensete</name>
    <dbReference type="NCBI Taxonomy" id="4639"/>
    <lineage>
        <taxon>Eukaryota</taxon>
        <taxon>Viridiplantae</taxon>
        <taxon>Streptophyta</taxon>
        <taxon>Embryophyta</taxon>
        <taxon>Tracheophyta</taxon>
        <taxon>Spermatophyta</taxon>
        <taxon>Magnoliopsida</taxon>
        <taxon>Liliopsida</taxon>
        <taxon>Zingiberales</taxon>
        <taxon>Musaceae</taxon>
        <taxon>Ensete</taxon>
    </lineage>
</organism>
<protein>
    <recommendedName>
        <fullName evidence="2">CBS domain-containing protein</fullName>
    </recommendedName>
</protein>
<dbReference type="Pfam" id="PF00571">
    <property type="entry name" value="CBS"/>
    <property type="match status" value="1"/>
</dbReference>
<dbReference type="Gene3D" id="3.10.580.10">
    <property type="entry name" value="CBS-domain"/>
    <property type="match status" value="1"/>
</dbReference>